<comment type="caution">
    <text evidence="1">The sequence shown here is derived from an EMBL/GenBank/DDBJ whole genome shotgun (WGS) entry which is preliminary data.</text>
</comment>
<sequence length="46" mass="5126">MSQVPAMLVVACLAVRALPALRLTLRLTLGLVTAGLRRRRWTIRPD</sequence>
<dbReference type="RefSeq" id="WP_184114843.1">
    <property type="nucleotide sequence ID" value="NZ_JACHNY010000004.1"/>
</dbReference>
<keyword evidence="2" id="KW-1185">Reference proteome</keyword>
<dbReference type="EMBL" id="JACHNY010000004">
    <property type="protein sequence ID" value="MBB4618262.1"/>
    <property type="molecule type" value="Genomic_DNA"/>
</dbReference>
<organism evidence="1 2">
    <name type="scientific">Sphingomonas abaci</name>
    <dbReference type="NCBI Taxonomy" id="237611"/>
    <lineage>
        <taxon>Bacteria</taxon>
        <taxon>Pseudomonadati</taxon>
        <taxon>Pseudomonadota</taxon>
        <taxon>Alphaproteobacteria</taxon>
        <taxon>Sphingomonadales</taxon>
        <taxon>Sphingomonadaceae</taxon>
        <taxon>Sphingomonas</taxon>
    </lineage>
</organism>
<dbReference type="Proteomes" id="UP000574769">
    <property type="component" value="Unassembled WGS sequence"/>
</dbReference>
<evidence type="ECO:0000313" key="2">
    <source>
        <dbReference type="Proteomes" id="UP000574769"/>
    </source>
</evidence>
<protein>
    <submittedName>
        <fullName evidence="1">Uncharacterized protein</fullName>
    </submittedName>
</protein>
<gene>
    <name evidence="1" type="ORF">GGQ96_002398</name>
</gene>
<evidence type="ECO:0000313" key="1">
    <source>
        <dbReference type="EMBL" id="MBB4618262.1"/>
    </source>
</evidence>
<reference evidence="1 2" key="1">
    <citation type="submission" date="2020-08" db="EMBL/GenBank/DDBJ databases">
        <title>Genomic Encyclopedia of Type Strains, Phase IV (KMG-IV): sequencing the most valuable type-strain genomes for metagenomic binning, comparative biology and taxonomic classification.</title>
        <authorList>
            <person name="Goeker M."/>
        </authorList>
    </citation>
    <scope>NUCLEOTIDE SEQUENCE [LARGE SCALE GENOMIC DNA]</scope>
    <source>
        <strain evidence="1 2">DSM 15867</strain>
    </source>
</reference>
<proteinExistence type="predicted"/>
<name>A0A7W7AJN8_9SPHN</name>
<dbReference type="AlphaFoldDB" id="A0A7W7AJN8"/>
<accession>A0A7W7AJN8</accession>